<protein>
    <submittedName>
        <fullName evidence="4">Thioredoxin reductase</fullName>
    </submittedName>
</protein>
<dbReference type="Gene3D" id="3.50.50.60">
    <property type="entry name" value="FAD/NAD(P)-binding domain"/>
    <property type="match status" value="2"/>
</dbReference>
<dbReference type="Pfam" id="PF07992">
    <property type="entry name" value="Pyr_redox_2"/>
    <property type="match status" value="2"/>
</dbReference>
<gene>
    <name evidence="4" type="ORF">LYNGBM3L_09880</name>
</gene>
<evidence type="ECO:0000313" key="4">
    <source>
        <dbReference type="EMBL" id="EGJ35066.1"/>
    </source>
</evidence>
<evidence type="ECO:0000259" key="3">
    <source>
        <dbReference type="Pfam" id="PF07992"/>
    </source>
</evidence>
<dbReference type="eggNOG" id="COG0492">
    <property type="taxonomic scope" value="Bacteria"/>
</dbReference>
<dbReference type="InterPro" id="IPR036188">
    <property type="entry name" value="FAD/NAD-bd_sf"/>
</dbReference>
<dbReference type="PRINTS" id="PR00469">
    <property type="entry name" value="PNDRDTASEII"/>
</dbReference>
<dbReference type="InterPro" id="IPR050097">
    <property type="entry name" value="Ferredoxin-NADP_redctase_2"/>
</dbReference>
<evidence type="ECO:0000256" key="2">
    <source>
        <dbReference type="ARBA" id="ARBA00023002"/>
    </source>
</evidence>
<dbReference type="EMBL" id="GL890825">
    <property type="protein sequence ID" value="EGJ35066.1"/>
    <property type="molecule type" value="Genomic_DNA"/>
</dbReference>
<dbReference type="RefSeq" id="WP_008179394.1">
    <property type="nucleotide sequence ID" value="NZ_GL890825.1"/>
</dbReference>
<dbReference type="HOGENOM" id="CLU_031864_5_0_3"/>
<dbReference type="PANTHER" id="PTHR48105">
    <property type="entry name" value="THIOREDOXIN REDUCTASE 1-RELATED-RELATED"/>
    <property type="match status" value="1"/>
</dbReference>
<organism evidence="4 5">
    <name type="scientific">Moorena producens 3L</name>
    <dbReference type="NCBI Taxonomy" id="489825"/>
    <lineage>
        <taxon>Bacteria</taxon>
        <taxon>Bacillati</taxon>
        <taxon>Cyanobacteriota</taxon>
        <taxon>Cyanophyceae</taxon>
        <taxon>Coleofasciculales</taxon>
        <taxon>Coleofasciculaceae</taxon>
        <taxon>Moorena</taxon>
    </lineage>
</organism>
<dbReference type="InterPro" id="IPR023753">
    <property type="entry name" value="FAD/NAD-binding_dom"/>
</dbReference>
<keyword evidence="5" id="KW-1185">Reference proteome</keyword>
<keyword evidence="1" id="KW-0285">Flavoprotein</keyword>
<accession>F4XKA7</accession>
<proteinExistence type="predicted"/>
<dbReference type="SUPFAM" id="SSF51905">
    <property type="entry name" value="FAD/NAD(P)-binding domain"/>
    <property type="match status" value="1"/>
</dbReference>
<sequence>MKLKKQNLQESTDKIYDTIIVGGGAGGLSAGIYLQRYLLNTLIIDKGKARSFWMQELHNYLGLPPDTPGRSVLRQGKEHYLSIGGDILDAFVEEVIDEGETFAVRVKVGRNNSENYTFRAKYLIAASGIIDYLPALENMRNVYDYAGYNLHVCLICDGYEMADKKVGVFASTAGNAEVVFPLGWFTSEITLFTQGLFEVNDELRQKIQQQGYEIIETPVEQFLGEDHQMTGVELTDGGVIELEAGLISMGSKYHAEYLDTFDLEKKGGNLVTDKMARTSHPRIFAIGDLKVGLNQVVIAAADGALAATQIWRDIRRSQPPKASNTGVADYAYGFAPLAPQFWGEQNYQSPPELGDLGGFNQTK</sequence>
<feature type="domain" description="FAD/NAD(P)-binding" evidence="3">
    <location>
        <begin position="198"/>
        <end position="303"/>
    </location>
</feature>
<name>F4XKA7_9CYAN</name>
<reference evidence="5" key="1">
    <citation type="journal article" date="2011" name="Proc. Natl. Acad. Sci. U.S.A.">
        <title>Genomic insights into the physiology and ecology of the marine filamentous cyanobacterium Lyngbya majuscula.</title>
        <authorList>
            <person name="Jones A.C."/>
            <person name="Monroe E.A."/>
            <person name="Podell S."/>
            <person name="Hess W.R."/>
            <person name="Klages S."/>
            <person name="Esquenazi E."/>
            <person name="Niessen S."/>
            <person name="Hoover H."/>
            <person name="Rothmann M."/>
            <person name="Lasken R.S."/>
            <person name="Yates J.R.III."/>
            <person name="Reinhardt R."/>
            <person name="Kube M."/>
            <person name="Burkart M.D."/>
            <person name="Allen E.E."/>
            <person name="Dorrestein P.C."/>
            <person name="Gerwick W.H."/>
            <person name="Gerwick L."/>
        </authorList>
    </citation>
    <scope>NUCLEOTIDE SEQUENCE [LARGE SCALE GENOMIC DNA]</scope>
    <source>
        <strain evidence="5">3L</strain>
    </source>
</reference>
<evidence type="ECO:0000256" key="1">
    <source>
        <dbReference type="ARBA" id="ARBA00022630"/>
    </source>
</evidence>
<dbReference type="GO" id="GO:0016491">
    <property type="term" value="F:oxidoreductase activity"/>
    <property type="evidence" value="ECO:0007669"/>
    <property type="project" value="UniProtKB-KW"/>
</dbReference>
<evidence type="ECO:0000313" key="5">
    <source>
        <dbReference type="Proteomes" id="UP000003959"/>
    </source>
</evidence>
<dbReference type="OrthoDB" id="9806179at2"/>
<feature type="domain" description="FAD/NAD(P)-binding" evidence="3">
    <location>
        <begin position="16"/>
        <end position="144"/>
    </location>
</feature>
<dbReference type="PRINTS" id="PR00368">
    <property type="entry name" value="FADPNR"/>
</dbReference>
<dbReference type="AlphaFoldDB" id="F4XKA7"/>
<dbReference type="Proteomes" id="UP000003959">
    <property type="component" value="Unassembled WGS sequence"/>
</dbReference>
<keyword evidence="2" id="KW-0560">Oxidoreductase</keyword>